<evidence type="ECO:0000313" key="2">
    <source>
        <dbReference type="Proteomes" id="UP001164250"/>
    </source>
</evidence>
<keyword evidence="2" id="KW-1185">Reference proteome</keyword>
<name>A0ACC1AFV2_9ROSI</name>
<accession>A0ACC1AFV2</accession>
<protein>
    <submittedName>
        <fullName evidence="1">Uncharacterized protein</fullName>
    </submittedName>
</protein>
<reference evidence="2" key="1">
    <citation type="journal article" date="2023" name="G3 (Bethesda)">
        <title>Genome assembly and association tests identify interacting loci associated with vigor, precocity, and sex in interspecific pistachio rootstocks.</title>
        <authorList>
            <person name="Palmer W."/>
            <person name="Jacygrad E."/>
            <person name="Sagayaradj S."/>
            <person name="Cavanaugh K."/>
            <person name="Han R."/>
            <person name="Bertier L."/>
            <person name="Beede B."/>
            <person name="Kafkas S."/>
            <person name="Golino D."/>
            <person name="Preece J."/>
            <person name="Michelmore R."/>
        </authorList>
    </citation>
    <scope>NUCLEOTIDE SEQUENCE [LARGE SCALE GENOMIC DNA]</scope>
</reference>
<dbReference type="Proteomes" id="UP001164250">
    <property type="component" value="Chromosome 10"/>
</dbReference>
<proteinExistence type="predicted"/>
<gene>
    <name evidence="1" type="ORF">Patl1_07574</name>
</gene>
<sequence length="94" mass="10585">MVCGKWTTDCGSSWTYWQWKKFHRNSILGKRAFKSKASSSGITKTTELQRTELKDGQIIIVIGTPGMVTFSAESEFIVKEIIKCIKLAKDGIHC</sequence>
<organism evidence="1 2">
    <name type="scientific">Pistacia atlantica</name>
    <dbReference type="NCBI Taxonomy" id="434234"/>
    <lineage>
        <taxon>Eukaryota</taxon>
        <taxon>Viridiplantae</taxon>
        <taxon>Streptophyta</taxon>
        <taxon>Embryophyta</taxon>
        <taxon>Tracheophyta</taxon>
        <taxon>Spermatophyta</taxon>
        <taxon>Magnoliopsida</taxon>
        <taxon>eudicotyledons</taxon>
        <taxon>Gunneridae</taxon>
        <taxon>Pentapetalae</taxon>
        <taxon>rosids</taxon>
        <taxon>malvids</taxon>
        <taxon>Sapindales</taxon>
        <taxon>Anacardiaceae</taxon>
        <taxon>Pistacia</taxon>
    </lineage>
</organism>
<comment type="caution">
    <text evidence="1">The sequence shown here is derived from an EMBL/GenBank/DDBJ whole genome shotgun (WGS) entry which is preliminary data.</text>
</comment>
<evidence type="ECO:0000313" key="1">
    <source>
        <dbReference type="EMBL" id="KAJ0085922.1"/>
    </source>
</evidence>
<dbReference type="EMBL" id="CM047906">
    <property type="protein sequence ID" value="KAJ0085922.1"/>
    <property type="molecule type" value="Genomic_DNA"/>
</dbReference>